<evidence type="ECO:0000256" key="6">
    <source>
        <dbReference type="SAM" id="MobiDB-lite"/>
    </source>
</evidence>
<keyword evidence="9" id="KW-1185">Reference proteome</keyword>
<protein>
    <recommendedName>
        <fullName evidence="7">C2H2-type domain-containing protein</fullName>
    </recommendedName>
</protein>
<dbReference type="Gene3D" id="3.30.160.60">
    <property type="entry name" value="Classic Zinc Finger"/>
    <property type="match status" value="4"/>
</dbReference>
<reference evidence="8 9" key="1">
    <citation type="journal article" date="2023" name="Mol. Phylogenet. Evol.">
        <title>Genome-scale phylogeny and comparative genomics of the fungal order Sordariales.</title>
        <authorList>
            <person name="Hensen N."/>
            <person name="Bonometti L."/>
            <person name="Westerberg I."/>
            <person name="Brannstrom I.O."/>
            <person name="Guillou S."/>
            <person name="Cros-Aarteil S."/>
            <person name="Calhoun S."/>
            <person name="Haridas S."/>
            <person name="Kuo A."/>
            <person name="Mondo S."/>
            <person name="Pangilinan J."/>
            <person name="Riley R."/>
            <person name="LaButti K."/>
            <person name="Andreopoulos B."/>
            <person name="Lipzen A."/>
            <person name="Chen C."/>
            <person name="Yan M."/>
            <person name="Daum C."/>
            <person name="Ng V."/>
            <person name="Clum A."/>
            <person name="Steindorff A."/>
            <person name="Ohm R.A."/>
            <person name="Martin F."/>
            <person name="Silar P."/>
            <person name="Natvig D.O."/>
            <person name="Lalanne C."/>
            <person name="Gautier V."/>
            <person name="Ament-Velasquez S.L."/>
            <person name="Kruys A."/>
            <person name="Hutchinson M.I."/>
            <person name="Powell A.J."/>
            <person name="Barry K."/>
            <person name="Miller A.N."/>
            <person name="Grigoriev I.V."/>
            <person name="Debuchy R."/>
            <person name="Gladieux P."/>
            <person name="Hiltunen Thoren M."/>
            <person name="Johannesson H."/>
        </authorList>
    </citation>
    <scope>NUCLEOTIDE SEQUENCE [LARGE SCALE GENOMIC DNA]</scope>
    <source>
        <strain evidence="8 9">FGSC 10403</strain>
    </source>
</reference>
<comment type="caution">
    <text evidence="8">The sequence shown here is derived from an EMBL/GenBank/DDBJ whole genome shotgun (WGS) entry which is preliminary data.</text>
</comment>
<dbReference type="PANTHER" id="PTHR23235:SF120">
    <property type="entry name" value="KRUPPEL-LIKE FACTOR 15"/>
    <property type="match status" value="1"/>
</dbReference>
<feature type="domain" description="C2H2-type" evidence="7">
    <location>
        <begin position="47"/>
        <end position="76"/>
    </location>
</feature>
<sequence>MELFQIMAEDPERPRPFLCDWQGCGKRFNRKSDLQRHHRIHTNERPYGCNWQDCGKRFIQRSALTVHLRTHTGEKPHQCEVPECRKPFADSSSLARHRRIHRGEKPYRCQDVGCNKAFCRKTTRDKHHTNSHRGGINRSMTPRQQLHPSFGSGFDQFHMSAPPELTASTDSSPADSTAYSPAALEGDWSSQNFNNYTHLPNLQEASIALQNQIRSQQIPQLMSYMPSRVVPSYSAPPPNMITPQMPQQGSFSSYSPSPVESAQQQPWATGLQNNQRQYPRVLTSNDTAPRMFSPYPAPPNMLPGQNDFNSQYPPPQQQQSWGMPQNQGQQDQRQYSLPSPSQPLTPVPVSAGTGTMQPLQPMPGHIYGARLVGDDLNDHFFKVETTADDNNPGMTLPDARFAGL</sequence>
<dbReference type="AlphaFoldDB" id="A0AAJ0I4W0"/>
<feature type="domain" description="C2H2-type" evidence="7">
    <location>
        <begin position="17"/>
        <end position="46"/>
    </location>
</feature>
<dbReference type="RefSeq" id="XP_062691508.1">
    <property type="nucleotide sequence ID" value="XM_062832690.1"/>
</dbReference>
<feature type="compositionally biased region" description="Polar residues" evidence="6">
    <location>
        <begin position="138"/>
        <end position="147"/>
    </location>
</feature>
<proteinExistence type="predicted"/>
<feature type="compositionally biased region" description="Low complexity" evidence="6">
    <location>
        <begin position="246"/>
        <end position="263"/>
    </location>
</feature>
<dbReference type="Pfam" id="PF00096">
    <property type="entry name" value="zf-C2H2"/>
    <property type="match status" value="3"/>
</dbReference>
<feature type="region of interest" description="Disordered" evidence="6">
    <location>
        <begin position="125"/>
        <end position="181"/>
    </location>
</feature>
<evidence type="ECO:0000313" key="9">
    <source>
        <dbReference type="Proteomes" id="UP001285908"/>
    </source>
</evidence>
<accession>A0AAJ0I4W0</accession>
<feature type="compositionally biased region" description="Low complexity" evidence="6">
    <location>
        <begin position="166"/>
        <end position="181"/>
    </location>
</feature>
<keyword evidence="2" id="KW-0677">Repeat</keyword>
<keyword evidence="1" id="KW-0479">Metal-binding</keyword>
<dbReference type="EMBL" id="JAULSX010000005">
    <property type="protein sequence ID" value="KAK3490325.1"/>
    <property type="molecule type" value="Genomic_DNA"/>
</dbReference>
<evidence type="ECO:0000256" key="3">
    <source>
        <dbReference type="ARBA" id="ARBA00022771"/>
    </source>
</evidence>
<keyword evidence="4" id="KW-0862">Zinc</keyword>
<evidence type="ECO:0000256" key="1">
    <source>
        <dbReference type="ARBA" id="ARBA00022723"/>
    </source>
</evidence>
<evidence type="ECO:0000256" key="2">
    <source>
        <dbReference type="ARBA" id="ARBA00022737"/>
    </source>
</evidence>
<dbReference type="GO" id="GO:0000981">
    <property type="term" value="F:DNA-binding transcription factor activity, RNA polymerase II-specific"/>
    <property type="evidence" value="ECO:0007669"/>
    <property type="project" value="TreeGrafter"/>
</dbReference>
<dbReference type="FunFam" id="3.30.160.60:FF:000125">
    <property type="entry name" value="Putative zinc finger protein 143"/>
    <property type="match status" value="2"/>
</dbReference>
<dbReference type="GO" id="GO:0008270">
    <property type="term" value="F:zinc ion binding"/>
    <property type="evidence" value="ECO:0007669"/>
    <property type="project" value="UniProtKB-KW"/>
</dbReference>
<dbReference type="FunFam" id="3.30.160.60:FF:002343">
    <property type="entry name" value="Zinc finger protein 33A"/>
    <property type="match status" value="1"/>
</dbReference>
<dbReference type="PANTHER" id="PTHR23235">
    <property type="entry name" value="KRUEPPEL-LIKE TRANSCRIPTION FACTOR"/>
    <property type="match status" value="1"/>
</dbReference>
<dbReference type="SUPFAM" id="SSF57667">
    <property type="entry name" value="beta-beta-alpha zinc fingers"/>
    <property type="match status" value="2"/>
</dbReference>
<feature type="domain" description="C2H2-type" evidence="7">
    <location>
        <begin position="77"/>
        <end position="106"/>
    </location>
</feature>
<dbReference type="InterPro" id="IPR013087">
    <property type="entry name" value="Znf_C2H2_type"/>
</dbReference>
<evidence type="ECO:0000313" key="8">
    <source>
        <dbReference type="EMBL" id="KAK3490325.1"/>
    </source>
</evidence>
<dbReference type="GeneID" id="87870312"/>
<organism evidence="8 9">
    <name type="scientific">Neurospora hispaniola</name>
    <dbReference type="NCBI Taxonomy" id="588809"/>
    <lineage>
        <taxon>Eukaryota</taxon>
        <taxon>Fungi</taxon>
        <taxon>Dikarya</taxon>
        <taxon>Ascomycota</taxon>
        <taxon>Pezizomycotina</taxon>
        <taxon>Sordariomycetes</taxon>
        <taxon>Sordariomycetidae</taxon>
        <taxon>Sordariales</taxon>
        <taxon>Sordariaceae</taxon>
        <taxon>Neurospora</taxon>
    </lineage>
</organism>
<dbReference type="Proteomes" id="UP001285908">
    <property type="component" value="Unassembled WGS sequence"/>
</dbReference>
<dbReference type="PROSITE" id="PS50157">
    <property type="entry name" value="ZINC_FINGER_C2H2_2"/>
    <property type="match status" value="4"/>
</dbReference>
<name>A0AAJ0I4W0_9PEZI</name>
<dbReference type="GO" id="GO:0000978">
    <property type="term" value="F:RNA polymerase II cis-regulatory region sequence-specific DNA binding"/>
    <property type="evidence" value="ECO:0007669"/>
    <property type="project" value="UniProtKB-ARBA"/>
</dbReference>
<evidence type="ECO:0000259" key="7">
    <source>
        <dbReference type="PROSITE" id="PS50157"/>
    </source>
</evidence>
<feature type="domain" description="C2H2-type" evidence="7">
    <location>
        <begin position="107"/>
        <end position="134"/>
    </location>
</feature>
<dbReference type="SMART" id="SM00355">
    <property type="entry name" value="ZnF_C2H2"/>
    <property type="match status" value="4"/>
</dbReference>
<keyword evidence="3 5" id="KW-0863">Zinc-finger</keyword>
<feature type="compositionally biased region" description="Polar residues" evidence="6">
    <location>
        <begin position="264"/>
        <end position="287"/>
    </location>
</feature>
<feature type="region of interest" description="Disordered" evidence="6">
    <location>
        <begin position="235"/>
        <end position="349"/>
    </location>
</feature>
<dbReference type="PROSITE" id="PS00028">
    <property type="entry name" value="ZINC_FINGER_C2H2_1"/>
    <property type="match status" value="4"/>
</dbReference>
<dbReference type="InterPro" id="IPR036236">
    <property type="entry name" value="Znf_C2H2_sf"/>
</dbReference>
<feature type="compositionally biased region" description="Polar residues" evidence="6">
    <location>
        <begin position="320"/>
        <end position="339"/>
    </location>
</feature>
<evidence type="ECO:0000256" key="5">
    <source>
        <dbReference type="PROSITE-ProRule" id="PRU00042"/>
    </source>
</evidence>
<evidence type="ECO:0000256" key="4">
    <source>
        <dbReference type="ARBA" id="ARBA00022833"/>
    </source>
</evidence>
<gene>
    <name evidence="8" type="ORF">B0T23DRAFT_158805</name>
</gene>